<dbReference type="UniPathway" id="UPA00028">
    <property type="reaction ID" value="UER00003"/>
</dbReference>
<comment type="subcellular location">
    <subcellularLocation>
        <location evidence="8">Cytoplasm</location>
    </subcellularLocation>
</comment>
<evidence type="ECO:0000256" key="6">
    <source>
        <dbReference type="ARBA" id="ARBA00022723"/>
    </source>
</evidence>
<keyword evidence="13" id="KW-1185">Reference proteome</keyword>
<dbReference type="EC" id="2.1.2.11" evidence="8"/>
<proteinExistence type="inferred from homology"/>
<comment type="catalytic activity">
    <reaction evidence="8">
        <text>(6R)-5,10-methylene-5,6,7,8-tetrahydrofolate + 3-methyl-2-oxobutanoate + H2O = 2-dehydropantoate + (6S)-5,6,7,8-tetrahydrofolate</text>
        <dbReference type="Rhea" id="RHEA:11824"/>
        <dbReference type="ChEBI" id="CHEBI:11561"/>
        <dbReference type="ChEBI" id="CHEBI:11851"/>
        <dbReference type="ChEBI" id="CHEBI:15377"/>
        <dbReference type="ChEBI" id="CHEBI:15636"/>
        <dbReference type="ChEBI" id="CHEBI:57453"/>
        <dbReference type="EC" id="2.1.2.11"/>
    </reaction>
</comment>
<dbReference type="AlphaFoldDB" id="A0A1Z4VTZ0"/>
<dbReference type="RefSeq" id="WP_096366980.1">
    <property type="nucleotide sequence ID" value="NZ_AP018052.1"/>
</dbReference>
<evidence type="ECO:0000256" key="3">
    <source>
        <dbReference type="ARBA" id="ARBA00011424"/>
    </source>
</evidence>
<accession>A0A1Z4VTZ0</accession>
<dbReference type="KEGG" id="ttc:FOKN1_2574"/>
<comment type="subunit">
    <text evidence="3 8">Homodecamer; pentamer of dimers.</text>
</comment>
<dbReference type="HAMAP" id="MF_00156">
    <property type="entry name" value="PanB"/>
    <property type="match status" value="1"/>
</dbReference>
<feature type="binding site" evidence="8 10">
    <location>
        <position position="113"/>
    </location>
    <ligand>
        <name>3-methyl-2-oxobutanoate</name>
        <dbReference type="ChEBI" id="CHEBI:11851"/>
    </ligand>
</feature>
<sequence length="266" mass="28131">MSTRTLEQLQAMKRAGEKIACLTAYDASFAHWLDAADVDIALVGDSLGMVVQGQASTLPVTVEQMVYHAACVARGCRQAYRIVDMPYKSYDTPEHALTNARRLLQGGEAMMVKLEGGAPAQLAVIESLLGAGIPVCGHLGLLPQSVREPGGYRVQGREPEAAERILNQAQALERAGVGLLILEAVPAALGRRVSEALQIPVIGIGAGVHCDGQVLVLYDLLGITPGKRPRFSRDFLAGAGSVEAALRAYVQAVKAGEFPSAAESFN</sequence>
<keyword evidence="4 8" id="KW-0566">Pantothenate biosynthesis</keyword>
<dbReference type="SUPFAM" id="SSF51621">
    <property type="entry name" value="Phosphoenolpyruvate/pyruvate domain"/>
    <property type="match status" value="1"/>
</dbReference>
<comment type="cofactor">
    <cofactor evidence="8 11">
        <name>Mg(2+)</name>
        <dbReference type="ChEBI" id="CHEBI:18420"/>
    </cofactor>
    <text evidence="8 11">Binds 1 Mg(2+) ion per subunit.</text>
</comment>
<keyword evidence="8 11" id="KW-0460">Magnesium</keyword>
<evidence type="ECO:0000256" key="10">
    <source>
        <dbReference type="PIRSR" id="PIRSR000388-2"/>
    </source>
</evidence>
<comment type="similarity">
    <text evidence="2 8">Belongs to the PanB family.</text>
</comment>
<protein>
    <recommendedName>
        <fullName evidence="8">3-methyl-2-oxobutanoate hydroxymethyltransferase</fullName>
        <ecNumber evidence="8">2.1.2.11</ecNumber>
    </recommendedName>
    <alternativeName>
        <fullName evidence="8">Ketopantoate hydroxymethyltransferase</fullName>
        <shortName evidence="8">KPHMT</shortName>
    </alternativeName>
</protein>
<dbReference type="GO" id="GO:0015940">
    <property type="term" value="P:pantothenate biosynthetic process"/>
    <property type="evidence" value="ECO:0007669"/>
    <property type="project" value="UniProtKB-UniRule"/>
</dbReference>
<dbReference type="InterPro" id="IPR015813">
    <property type="entry name" value="Pyrv/PenolPyrv_kinase-like_dom"/>
</dbReference>
<feature type="active site" description="Proton acceptor" evidence="8 9">
    <location>
        <position position="183"/>
    </location>
</feature>
<evidence type="ECO:0000313" key="12">
    <source>
        <dbReference type="EMBL" id="BAZ94945.1"/>
    </source>
</evidence>
<feature type="binding site" evidence="8 10">
    <location>
        <position position="84"/>
    </location>
    <ligand>
        <name>3-methyl-2-oxobutanoate</name>
        <dbReference type="ChEBI" id="CHEBI:11851"/>
    </ligand>
</feature>
<dbReference type="NCBIfam" id="TIGR00222">
    <property type="entry name" value="panB"/>
    <property type="match status" value="1"/>
</dbReference>
<reference evidence="12 13" key="1">
    <citation type="submission" date="2017-05" db="EMBL/GenBank/DDBJ databases">
        <title>Thiocyanate degradation by Thiohalobacter thiocyanaticus FOKN1.</title>
        <authorList>
            <person name="Oshiki M."/>
            <person name="Fukushima T."/>
            <person name="Kawano S."/>
            <person name="Nakagawa J."/>
        </authorList>
    </citation>
    <scope>NUCLEOTIDE SEQUENCE [LARGE SCALE GENOMIC DNA]</scope>
    <source>
        <strain evidence="12 13">FOKN1</strain>
    </source>
</reference>
<evidence type="ECO:0000256" key="2">
    <source>
        <dbReference type="ARBA" id="ARBA00008676"/>
    </source>
</evidence>
<evidence type="ECO:0000256" key="9">
    <source>
        <dbReference type="PIRSR" id="PIRSR000388-1"/>
    </source>
</evidence>
<dbReference type="PANTHER" id="PTHR20881">
    <property type="entry name" value="3-METHYL-2-OXOBUTANOATE HYDROXYMETHYLTRANSFERASE"/>
    <property type="match status" value="1"/>
</dbReference>
<feature type="binding site" evidence="8 11">
    <location>
        <position position="45"/>
    </location>
    <ligand>
        <name>Mg(2+)</name>
        <dbReference type="ChEBI" id="CHEBI:18420"/>
    </ligand>
</feature>
<keyword evidence="8" id="KW-0963">Cytoplasm</keyword>
<comment type="function">
    <text evidence="7 8">Catalyzes the reversible reaction in which hydroxymethyl group from 5,10-methylenetetrahydrofolate is transferred onto alpha-ketoisovalerate to form ketopantoate.</text>
</comment>
<keyword evidence="5 8" id="KW-0808">Transferase</keyword>
<dbReference type="EMBL" id="AP018052">
    <property type="protein sequence ID" value="BAZ94945.1"/>
    <property type="molecule type" value="Genomic_DNA"/>
</dbReference>
<feature type="binding site" evidence="8 11">
    <location>
        <position position="84"/>
    </location>
    <ligand>
        <name>Mg(2+)</name>
        <dbReference type="ChEBI" id="CHEBI:18420"/>
    </ligand>
</feature>
<feature type="binding site" evidence="8 10">
    <location>
        <begin position="45"/>
        <end position="46"/>
    </location>
    <ligand>
        <name>3-methyl-2-oxobutanoate</name>
        <dbReference type="ChEBI" id="CHEBI:11851"/>
    </ligand>
</feature>
<dbReference type="Pfam" id="PF02548">
    <property type="entry name" value="Pantoate_transf"/>
    <property type="match status" value="1"/>
</dbReference>
<dbReference type="NCBIfam" id="NF001452">
    <property type="entry name" value="PRK00311.1"/>
    <property type="match status" value="1"/>
</dbReference>
<evidence type="ECO:0000313" key="13">
    <source>
        <dbReference type="Proteomes" id="UP000218765"/>
    </source>
</evidence>
<dbReference type="PIRSF" id="PIRSF000388">
    <property type="entry name" value="Pantoate_hydroxy_MeTrfase"/>
    <property type="match status" value="1"/>
</dbReference>
<comment type="pathway">
    <text evidence="1 8">Cofactor biosynthesis; (R)-pantothenate biosynthesis; (R)-pantoate from 3-methyl-2-oxobutanoate: step 1/2.</text>
</comment>
<evidence type="ECO:0000256" key="11">
    <source>
        <dbReference type="PIRSR" id="PIRSR000388-3"/>
    </source>
</evidence>
<dbReference type="GO" id="GO:0032259">
    <property type="term" value="P:methylation"/>
    <property type="evidence" value="ECO:0007669"/>
    <property type="project" value="UniProtKB-KW"/>
</dbReference>
<evidence type="ECO:0000256" key="5">
    <source>
        <dbReference type="ARBA" id="ARBA00022679"/>
    </source>
</evidence>
<dbReference type="GO" id="GO:0008168">
    <property type="term" value="F:methyltransferase activity"/>
    <property type="evidence" value="ECO:0007669"/>
    <property type="project" value="UniProtKB-KW"/>
</dbReference>
<evidence type="ECO:0000256" key="1">
    <source>
        <dbReference type="ARBA" id="ARBA00005033"/>
    </source>
</evidence>
<evidence type="ECO:0000256" key="7">
    <source>
        <dbReference type="ARBA" id="ARBA00056497"/>
    </source>
</evidence>
<dbReference type="GO" id="GO:0000287">
    <property type="term" value="F:magnesium ion binding"/>
    <property type="evidence" value="ECO:0007669"/>
    <property type="project" value="TreeGrafter"/>
</dbReference>
<dbReference type="InterPro" id="IPR040442">
    <property type="entry name" value="Pyrv_kinase-like_dom_sf"/>
</dbReference>
<dbReference type="InterPro" id="IPR003700">
    <property type="entry name" value="Pantoate_hydroxy_MeTrfase"/>
</dbReference>
<dbReference type="PANTHER" id="PTHR20881:SF0">
    <property type="entry name" value="3-METHYL-2-OXOBUTANOATE HYDROXYMETHYLTRANSFERASE"/>
    <property type="match status" value="1"/>
</dbReference>
<keyword evidence="6 8" id="KW-0479">Metal-binding</keyword>
<name>A0A1Z4VTZ0_9GAMM</name>
<gene>
    <name evidence="8" type="primary">panB</name>
    <name evidence="12" type="ORF">FOKN1_2574</name>
</gene>
<dbReference type="Gene3D" id="3.20.20.60">
    <property type="entry name" value="Phosphoenolpyruvate-binding domains"/>
    <property type="match status" value="1"/>
</dbReference>
<dbReference type="OrthoDB" id="9781789at2"/>
<dbReference type="Proteomes" id="UP000218765">
    <property type="component" value="Chromosome"/>
</dbReference>
<evidence type="ECO:0000256" key="8">
    <source>
        <dbReference type="HAMAP-Rule" id="MF_00156"/>
    </source>
</evidence>
<dbReference type="GO" id="GO:0005737">
    <property type="term" value="C:cytoplasm"/>
    <property type="evidence" value="ECO:0007669"/>
    <property type="project" value="UniProtKB-SubCell"/>
</dbReference>
<dbReference type="CDD" id="cd06557">
    <property type="entry name" value="KPHMT-like"/>
    <property type="match status" value="1"/>
</dbReference>
<organism evidence="12 13">
    <name type="scientific">Thiohalobacter thiocyanaticus</name>
    <dbReference type="NCBI Taxonomy" id="585455"/>
    <lineage>
        <taxon>Bacteria</taxon>
        <taxon>Pseudomonadati</taxon>
        <taxon>Pseudomonadota</taxon>
        <taxon>Gammaproteobacteria</taxon>
        <taxon>Thiohalobacterales</taxon>
        <taxon>Thiohalobacteraceae</taxon>
        <taxon>Thiohalobacter</taxon>
    </lineage>
</organism>
<evidence type="ECO:0000256" key="4">
    <source>
        <dbReference type="ARBA" id="ARBA00022655"/>
    </source>
</evidence>
<dbReference type="GO" id="GO:0003864">
    <property type="term" value="F:3-methyl-2-oxobutanoate hydroxymethyltransferase activity"/>
    <property type="evidence" value="ECO:0007669"/>
    <property type="project" value="UniProtKB-UniRule"/>
</dbReference>
<keyword evidence="12" id="KW-0489">Methyltransferase</keyword>
<feature type="binding site" evidence="8 11">
    <location>
        <position position="115"/>
    </location>
    <ligand>
        <name>Mg(2+)</name>
        <dbReference type="ChEBI" id="CHEBI:18420"/>
    </ligand>
</feature>
<dbReference type="FunFam" id="3.20.20.60:FF:000003">
    <property type="entry name" value="3-methyl-2-oxobutanoate hydroxymethyltransferase"/>
    <property type="match status" value="1"/>
</dbReference>